<protein>
    <submittedName>
        <fullName evidence="2">Uncharacterized protein</fullName>
    </submittedName>
</protein>
<evidence type="ECO:0000313" key="2">
    <source>
        <dbReference type="EMBL" id="KAH7114852.1"/>
    </source>
</evidence>
<feature type="compositionally biased region" description="Basic and acidic residues" evidence="1">
    <location>
        <begin position="149"/>
        <end position="164"/>
    </location>
</feature>
<dbReference type="InterPro" id="IPR022190">
    <property type="entry name" value="DUF3716"/>
</dbReference>
<feature type="region of interest" description="Disordered" evidence="1">
    <location>
        <begin position="149"/>
        <end position="187"/>
    </location>
</feature>
<proteinExistence type="predicted"/>
<keyword evidence="3" id="KW-1185">Reference proteome</keyword>
<dbReference type="Pfam" id="PF12511">
    <property type="entry name" value="DUF3716"/>
    <property type="match status" value="1"/>
</dbReference>
<evidence type="ECO:0000313" key="3">
    <source>
        <dbReference type="Proteomes" id="UP000738349"/>
    </source>
</evidence>
<comment type="caution">
    <text evidence="2">The sequence shown here is derived from an EMBL/GenBank/DDBJ whole genome shotgun (WGS) entry which is preliminary data.</text>
</comment>
<reference evidence="2" key="1">
    <citation type="journal article" date="2021" name="Nat. Commun.">
        <title>Genetic determinants of endophytism in the Arabidopsis root mycobiome.</title>
        <authorList>
            <person name="Mesny F."/>
            <person name="Miyauchi S."/>
            <person name="Thiergart T."/>
            <person name="Pickel B."/>
            <person name="Atanasova L."/>
            <person name="Karlsson M."/>
            <person name="Huettel B."/>
            <person name="Barry K.W."/>
            <person name="Haridas S."/>
            <person name="Chen C."/>
            <person name="Bauer D."/>
            <person name="Andreopoulos W."/>
            <person name="Pangilinan J."/>
            <person name="LaButti K."/>
            <person name="Riley R."/>
            <person name="Lipzen A."/>
            <person name="Clum A."/>
            <person name="Drula E."/>
            <person name="Henrissat B."/>
            <person name="Kohler A."/>
            <person name="Grigoriev I.V."/>
            <person name="Martin F.M."/>
            <person name="Hacquard S."/>
        </authorList>
    </citation>
    <scope>NUCLEOTIDE SEQUENCE</scope>
    <source>
        <strain evidence="2">MPI-CAGE-AT-0147</strain>
    </source>
</reference>
<name>A0A9P9D9F8_9HYPO</name>
<dbReference type="AlphaFoldDB" id="A0A9P9D9F8"/>
<dbReference type="OrthoDB" id="5109280at2759"/>
<organism evidence="2 3">
    <name type="scientific">Dactylonectria macrodidyma</name>
    <dbReference type="NCBI Taxonomy" id="307937"/>
    <lineage>
        <taxon>Eukaryota</taxon>
        <taxon>Fungi</taxon>
        <taxon>Dikarya</taxon>
        <taxon>Ascomycota</taxon>
        <taxon>Pezizomycotina</taxon>
        <taxon>Sordariomycetes</taxon>
        <taxon>Hypocreomycetidae</taxon>
        <taxon>Hypocreales</taxon>
        <taxon>Nectriaceae</taxon>
        <taxon>Dactylonectria</taxon>
    </lineage>
</organism>
<dbReference type="EMBL" id="JAGMUV010000031">
    <property type="protein sequence ID" value="KAH7114852.1"/>
    <property type="molecule type" value="Genomic_DNA"/>
</dbReference>
<gene>
    <name evidence="2" type="ORF">EDB81DRAFT_295191</name>
</gene>
<accession>A0A9P9D9F8</accession>
<dbReference type="Proteomes" id="UP000738349">
    <property type="component" value="Unassembled WGS sequence"/>
</dbReference>
<sequence>MASTVTFALPTDLDGVPIPSEENIDALDMSPEHTTARWFYEAKNAFTAKAAIIFEPNADFSMRRFITLRPRQTKAGKAMPVMSLTRPQAADSLVKFMYGEELEDKKACKKCKDNTGIFNAYVTLNAMSPGCASYHYGGQAKHCSIVTDVEKRSRDDSSDDDHTSKRQKKKKESGKKKSKMEKSGQDYTTKDITDALKSLDQKSLRTMKNIFEALLDGDVFSDSD</sequence>
<evidence type="ECO:0000256" key="1">
    <source>
        <dbReference type="SAM" id="MobiDB-lite"/>
    </source>
</evidence>
<feature type="compositionally biased region" description="Basic residues" evidence="1">
    <location>
        <begin position="165"/>
        <end position="179"/>
    </location>
</feature>